<dbReference type="PANTHER" id="PTHR32309:SF13">
    <property type="entry name" value="FERRIC ENTEROBACTIN TRANSPORT PROTEIN FEPE"/>
    <property type="match status" value="1"/>
</dbReference>
<keyword evidence="21" id="KW-1185">Reference proteome</keyword>
<dbReference type="RefSeq" id="WP_089770371.1">
    <property type="nucleotide sequence ID" value="NZ_FNWX01000027.1"/>
</dbReference>
<evidence type="ECO:0000256" key="10">
    <source>
        <dbReference type="ARBA" id="ARBA00022777"/>
    </source>
</evidence>
<comment type="similarity">
    <text evidence="2">Belongs to the CpsD/CapB family.</text>
</comment>
<evidence type="ECO:0000256" key="5">
    <source>
        <dbReference type="ARBA" id="ARBA00022475"/>
    </source>
</evidence>
<dbReference type="EC" id="2.7.10.2" evidence="4"/>
<sequence>MNNVNDNETTIDLHDLIKPYLKRWYWFVIGFFIFVLLGIIYIKTTAPVYKIESTVLIKDAKKMSSASGDFGVLSGLGGFAGMGTNSIENELEIFKSRRIIEDVIKDLKLQIPLYSREKYYNVELYKDTAPFNIYVVNEKPDEELPKKPVDIKIEGDRITLSSKELKKDVVGSFNKTISLPYVNIIITKNPGFNQRKVKKMKMDDFFFTYSDINGLVDSYQGNLQVDLTDKDATVIGLSMNYSNRDKAKDFMNDLVTKYNRYATTDKNTESKKTKDFIDDRITLISKELGDVENQKEQFKIANDVVDIPTEAKMNLQIATEANKNQVENDTQIELTNILINYINSPSNQYQLIPTNIGIDSPTATSNITAYNKLVLDRNRMLENATPENPIVIEITREINSLKTALKESLYKTLSTLKINRQKIAGFENKADTKISEFPRQEKLFRSIERQQQIKENLFLLLLQKREEAAITLAITSDKARVVDYAYVGKKPVAPKKMIILLASALLGLALPFGLIYLKELLNNKLVDKHDLEKLSKASVLAEIPRVSTRDNELIQHNDVSPLAESFRILVTNIRFMLPKKEGAKVIFVTSSVKGEGKTFVSVNLSLALATAQSKVLVIGSDIRNPQLQRYNPAMKGAKGLAEYLHGDVNDAHSIIHPSGFNPYCDFIYSGSIPPNPADLLQNGRYEQLLDALRDDYHYIILDTAPLMLVTDSLLIADVADATVYVTRSEVTEKAYIEFANNNIDNQKIKNVGFVLNDVHKTNFGYGNKYGYGYQAEEKKWWQIF</sequence>
<name>A0A1H6KX01_9FLAO</name>
<evidence type="ECO:0000256" key="8">
    <source>
        <dbReference type="ARBA" id="ARBA00022692"/>
    </source>
</evidence>
<evidence type="ECO:0000256" key="9">
    <source>
        <dbReference type="ARBA" id="ARBA00022741"/>
    </source>
</evidence>
<dbReference type="Pfam" id="PF13807">
    <property type="entry name" value="GNVR"/>
    <property type="match status" value="1"/>
</dbReference>
<dbReference type="AlphaFoldDB" id="A0A1H6KX01"/>
<evidence type="ECO:0000256" key="11">
    <source>
        <dbReference type="ARBA" id="ARBA00022840"/>
    </source>
</evidence>
<evidence type="ECO:0000256" key="16">
    <source>
        <dbReference type="SAM" id="Phobius"/>
    </source>
</evidence>
<evidence type="ECO:0000256" key="1">
    <source>
        <dbReference type="ARBA" id="ARBA00004429"/>
    </source>
</evidence>
<dbReference type="Pfam" id="PF13614">
    <property type="entry name" value="AAA_31"/>
    <property type="match status" value="1"/>
</dbReference>
<dbReference type="Proteomes" id="UP000198555">
    <property type="component" value="Unassembled WGS sequence"/>
</dbReference>
<dbReference type="PANTHER" id="PTHR32309">
    <property type="entry name" value="TYROSINE-PROTEIN KINASE"/>
    <property type="match status" value="1"/>
</dbReference>
<evidence type="ECO:0000259" key="18">
    <source>
        <dbReference type="Pfam" id="PF13614"/>
    </source>
</evidence>
<reference evidence="21" key="1">
    <citation type="submission" date="2016-10" db="EMBL/GenBank/DDBJ databases">
        <authorList>
            <person name="Varghese N."/>
            <person name="Submissions S."/>
        </authorList>
    </citation>
    <scope>NUCLEOTIDE SEQUENCE [LARGE SCALE GENOMIC DNA]</scope>
    <source>
        <strain evidence="21">DSM 19326</strain>
    </source>
</reference>
<dbReference type="InterPro" id="IPR050445">
    <property type="entry name" value="Bact_polysacc_biosynth/exp"/>
</dbReference>
<evidence type="ECO:0000256" key="14">
    <source>
        <dbReference type="ARBA" id="ARBA00023137"/>
    </source>
</evidence>
<feature type="transmembrane region" description="Helical" evidence="16">
    <location>
        <begin position="498"/>
        <end position="517"/>
    </location>
</feature>
<feature type="transmembrane region" description="Helical" evidence="16">
    <location>
        <begin position="24"/>
        <end position="42"/>
    </location>
</feature>
<dbReference type="Pfam" id="PF02706">
    <property type="entry name" value="Wzz"/>
    <property type="match status" value="1"/>
</dbReference>
<dbReference type="InterPro" id="IPR003856">
    <property type="entry name" value="LPS_length_determ_N"/>
</dbReference>
<keyword evidence="5" id="KW-1003">Cell membrane</keyword>
<keyword evidence="12 16" id="KW-1133">Transmembrane helix</keyword>
<keyword evidence="8 16" id="KW-0812">Transmembrane</keyword>
<accession>A0A1H6KX01</accession>
<gene>
    <name evidence="20" type="ORF">SAMN05421793_12717</name>
</gene>
<keyword evidence="7" id="KW-0808">Transferase</keyword>
<dbReference type="InterPro" id="IPR032807">
    <property type="entry name" value="GNVR"/>
</dbReference>
<evidence type="ECO:0000259" key="17">
    <source>
        <dbReference type="Pfam" id="PF02706"/>
    </source>
</evidence>
<feature type="domain" description="Tyrosine-protein kinase G-rich" evidence="19">
    <location>
        <begin position="443"/>
        <end position="519"/>
    </location>
</feature>
<evidence type="ECO:0000256" key="4">
    <source>
        <dbReference type="ARBA" id="ARBA00011903"/>
    </source>
</evidence>
<feature type="domain" description="Polysaccharide chain length determinant N-terminal" evidence="17">
    <location>
        <begin position="10"/>
        <end position="107"/>
    </location>
</feature>
<evidence type="ECO:0000256" key="3">
    <source>
        <dbReference type="ARBA" id="ARBA00008883"/>
    </source>
</evidence>
<keyword evidence="9" id="KW-0547">Nucleotide-binding</keyword>
<evidence type="ECO:0000259" key="19">
    <source>
        <dbReference type="Pfam" id="PF13807"/>
    </source>
</evidence>
<dbReference type="GO" id="GO:0005886">
    <property type="term" value="C:plasma membrane"/>
    <property type="evidence" value="ECO:0007669"/>
    <property type="project" value="UniProtKB-SubCell"/>
</dbReference>
<keyword evidence="10" id="KW-0418">Kinase</keyword>
<dbReference type="InterPro" id="IPR025669">
    <property type="entry name" value="AAA_dom"/>
</dbReference>
<feature type="domain" description="AAA" evidence="18">
    <location>
        <begin position="584"/>
        <end position="717"/>
    </location>
</feature>
<dbReference type="NCBIfam" id="TIGR01007">
    <property type="entry name" value="eps_fam"/>
    <property type="match status" value="1"/>
</dbReference>
<evidence type="ECO:0000313" key="21">
    <source>
        <dbReference type="Proteomes" id="UP000198555"/>
    </source>
</evidence>
<comment type="subcellular location">
    <subcellularLocation>
        <location evidence="1">Cell inner membrane</location>
        <topology evidence="1">Multi-pass membrane protein</topology>
    </subcellularLocation>
</comment>
<comment type="catalytic activity">
    <reaction evidence="15">
        <text>L-tyrosyl-[protein] + ATP = O-phospho-L-tyrosyl-[protein] + ADP + H(+)</text>
        <dbReference type="Rhea" id="RHEA:10596"/>
        <dbReference type="Rhea" id="RHEA-COMP:10136"/>
        <dbReference type="Rhea" id="RHEA-COMP:20101"/>
        <dbReference type="ChEBI" id="CHEBI:15378"/>
        <dbReference type="ChEBI" id="CHEBI:30616"/>
        <dbReference type="ChEBI" id="CHEBI:46858"/>
        <dbReference type="ChEBI" id="CHEBI:61978"/>
        <dbReference type="ChEBI" id="CHEBI:456216"/>
        <dbReference type="EC" id="2.7.10.2"/>
    </reaction>
</comment>
<comment type="similarity">
    <text evidence="3">Belongs to the etk/wzc family.</text>
</comment>
<organism evidence="20 21">
    <name type="scientific">Epilithonimonas hominis</name>
    <dbReference type="NCBI Taxonomy" id="420404"/>
    <lineage>
        <taxon>Bacteria</taxon>
        <taxon>Pseudomonadati</taxon>
        <taxon>Bacteroidota</taxon>
        <taxon>Flavobacteriia</taxon>
        <taxon>Flavobacteriales</taxon>
        <taxon>Weeksellaceae</taxon>
        <taxon>Chryseobacterium group</taxon>
        <taxon>Epilithonimonas</taxon>
    </lineage>
</organism>
<evidence type="ECO:0000256" key="13">
    <source>
        <dbReference type="ARBA" id="ARBA00023136"/>
    </source>
</evidence>
<evidence type="ECO:0000256" key="12">
    <source>
        <dbReference type="ARBA" id="ARBA00022989"/>
    </source>
</evidence>
<evidence type="ECO:0000256" key="6">
    <source>
        <dbReference type="ARBA" id="ARBA00022519"/>
    </source>
</evidence>
<dbReference type="GO" id="GO:0004715">
    <property type="term" value="F:non-membrane spanning protein tyrosine kinase activity"/>
    <property type="evidence" value="ECO:0007669"/>
    <property type="project" value="UniProtKB-EC"/>
</dbReference>
<evidence type="ECO:0000256" key="7">
    <source>
        <dbReference type="ARBA" id="ARBA00022679"/>
    </source>
</evidence>
<dbReference type="CDD" id="cd05387">
    <property type="entry name" value="BY-kinase"/>
    <property type="match status" value="1"/>
</dbReference>
<dbReference type="Gene3D" id="3.40.50.300">
    <property type="entry name" value="P-loop containing nucleotide triphosphate hydrolases"/>
    <property type="match status" value="1"/>
</dbReference>
<dbReference type="InterPro" id="IPR005702">
    <property type="entry name" value="Wzc-like_C"/>
</dbReference>
<evidence type="ECO:0000256" key="15">
    <source>
        <dbReference type="ARBA" id="ARBA00051245"/>
    </source>
</evidence>
<keyword evidence="14" id="KW-0829">Tyrosine-protein kinase</keyword>
<protein>
    <recommendedName>
        <fullName evidence="4">non-specific protein-tyrosine kinase</fullName>
        <ecNumber evidence="4">2.7.10.2</ecNumber>
    </recommendedName>
</protein>
<keyword evidence="6" id="KW-0997">Cell inner membrane</keyword>
<dbReference type="InterPro" id="IPR027417">
    <property type="entry name" value="P-loop_NTPase"/>
</dbReference>
<evidence type="ECO:0000313" key="20">
    <source>
        <dbReference type="EMBL" id="SEH76286.1"/>
    </source>
</evidence>
<dbReference type="SUPFAM" id="SSF52540">
    <property type="entry name" value="P-loop containing nucleoside triphosphate hydrolases"/>
    <property type="match status" value="1"/>
</dbReference>
<proteinExistence type="inferred from homology"/>
<dbReference type="EMBL" id="FNWX01000027">
    <property type="protein sequence ID" value="SEH76286.1"/>
    <property type="molecule type" value="Genomic_DNA"/>
</dbReference>
<keyword evidence="13 16" id="KW-0472">Membrane</keyword>
<evidence type="ECO:0000256" key="2">
    <source>
        <dbReference type="ARBA" id="ARBA00007316"/>
    </source>
</evidence>
<dbReference type="GO" id="GO:0005524">
    <property type="term" value="F:ATP binding"/>
    <property type="evidence" value="ECO:0007669"/>
    <property type="project" value="UniProtKB-KW"/>
</dbReference>
<keyword evidence="11" id="KW-0067">ATP-binding</keyword>
<dbReference type="STRING" id="420404.SAMN05421793_12717"/>